<keyword evidence="21" id="KW-1185">Reference proteome</keyword>
<evidence type="ECO:0000313" key="21">
    <source>
        <dbReference type="Proteomes" id="UP001212152"/>
    </source>
</evidence>
<organism evidence="20 21">
    <name type="scientific">Geranomyces variabilis</name>
    <dbReference type="NCBI Taxonomy" id="109894"/>
    <lineage>
        <taxon>Eukaryota</taxon>
        <taxon>Fungi</taxon>
        <taxon>Fungi incertae sedis</taxon>
        <taxon>Chytridiomycota</taxon>
        <taxon>Chytridiomycota incertae sedis</taxon>
        <taxon>Chytridiomycetes</taxon>
        <taxon>Spizellomycetales</taxon>
        <taxon>Powellomycetaceae</taxon>
        <taxon>Geranomyces</taxon>
    </lineage>
</organism>
<feature type="transmembrane region" description="Helical" evidence="18">
    <location>
        <begin position="42"/>
        <end position="60"/>
    </location>
</feature>
<comment type="similarity">
    <text evidence="4">Belongs to the HRD1 family.</text>
</comment>
<keyword evidence="8" id="KW-0479">Metal-binding</keyword>
<feature type="transmembrane region" description="Helical" evidence="18">
    <location>
        <begin position="139"/>
        <end position="159"/>
    </location>
</feature>
<keyword evidence="11" id="KW-0256">Endoplasmic reticulum</keyword>
<comment type="pathway">
    <text evidence="3">Protein modification; protein ubiquitination.</text>
</comment>
<keyword evidence="16" id="KW-0175">Coiled coil</keyword>
<dbReference type="GO" id="GO:0061630">
    <property type="term" value="F:ubiquitin protein ligase activity"/>
    <property type="evidence" value="ECO:0007669"/>
    <property type="project" value="UniProtKB-EC"/>
</dbReference>
<dbReference type="PROSITE" id="PS50089">
    <property type="entry name" value="ZF_RING_2"/>
    <property type="match status" value="1"/>
</dbReference>
<dbReference type="GO" id="GO:0043161">
    <property type="term" value="P:proteasome-mediated ubiquitin-dependent protein catabolic process"/>
    <property type="evidence" value="ECO:0007669"/>
    <property type="project" value="TreeGrafter"/>
</dbReference>
<evidence type="ECO:0000256" key="4">
    <source>
        <dbReference type="ARBA" id="ARBA00010089"/>
    </source>
</evidence>
<feature type="region of interest" description="Disordered" evidence="17">
    <location>
        <begin position="330"/>
        <end position="354"/>
    </location>
</feature>
<evidence type="ECO:0000256" key="14">
    <source>
        <dbReference type="ARBA" id="ARBA00023136"/>
    </source>
</evidence>
<feature type="coiled-coil region" evidence="16">
    <location>
        <begin position="790"/>
        <end position="817"/>
    </location>
</feature>
<evidence type="ECO:0000256" key="16">
    <source>
        <dbReference type="SAM" id="Coils"/>
    </source>
</evidence>
<dbReference type="Proteomes" id="UP001212152">
    <property type="component" value="Unassembled WGS sequence"/>
</dbReference>
<feature type="compositionally biased region" description="Basic and acidic residues" evidence="17">
    <location>
        <begin position="1157"/>
        <end position="1172"/>
    </location>
</feature>
<protein>
    <recommendedName>
        <fullName evidence="5">RING-type E3 ubiquitin transferase</fullName>
        <ecNumber evidence="5">2.3.2.27</ecNumber>
    </recommendedName>
</protein>
<evidence type="ECO:0000313" key="20">
    <source>
        <dbReference type="EMBL" id="KAJ3173980.1"/>
    </source>
</evidence>
<feature type="transmembrane region" description="Helical" evidence="18">
    <location>
        <begin position="223"/>
        <end position="244"/>
    </location>
</feature>
<dbReference type="PANTHER" id="PTHR22763:SF184">
    <property type="entry name" value="E3 UBIQUITIN-PROTEIN LIGASE SYNOVIOLIN"/>
    <property type="match status" value="1"/>
</dbReference>
<comment type="subcellular location">
    <subcellularLocation>
        <location evidence="2">Endoplasmic reticulum membrane</location>
        <topology evidence="2">Multi-pass membrane protein</topology>
    </subcellularLocation>
</comment>
<gene>
    <name evidence="20" type="primary">HRD1</name>
    <name evidence="20" type="ORF">HDU87_007193</name>
</gene>
<evidence type="ECO:0000256" key="10">
    <source>
        <dbReference type="ARBA" id="ARBA00022786"/>
    </source>
</evidence>
<dbReference type="AlphaFoldDB" id="A0AAD5TJN0"/>
<evidence type="ECO:0000256" key="13">
    <source>
        <dbReference type="ARBA" id="ARBA00022989"/>
    </source>
</evidence>
<dbReference type="Pfam" id="PF12678">
    <property type="entry name" value="zf-rbx1"/>
    <property type="match status" value="1"/>
</dbReference>
<dbReference type="Gene3D" id="3.30.40.10">
    <property type="entry name" value="Zinc/RING finger domain, C3HC4 (zinc finger)"/>
    <property type="match status" value="1"/>
</dbReference>
<feature type="transmembrane region" description="Helical" evidence="18">
    <location>
        <begin position="171"/>
        <end position="193"/>
    </location>
</feature>
<comment type="caution">
    <text evidence="20">The sequence shown here is derived from an EMBL/GenBank/DDBJ whole genome shotgun (WGS) entry which is preliminary data.</text>
</comment>
<dbReference type="InterPro" id="IPR050731">
    <property type="entry name" value="HRD1_E3_ubiq-ligases"/>
</dbReference>
<dbReference type="InterPro" id="IPR001841">
    <property type="entry name" value="Znf_RING"/>
</dbReference>
<evidence type="ECO:0000256" key="11">
    <source>
        <dbReference type="ARBA" id="ARBA00022824"/>
    </source>
</evidence>
<keyword evidence="13 18" id="KW-1133">Transmembrane helix</keyword>
<dbReference type="PANTHER" id="PTHR22763">
    <property type="entry name" value="RING ZINC FINGER PROTEIN"/>
    <property type="match status" value="1"/>
</dbReference>
<evidence type="ECO:0000256" key="7">
    <source>
        <dbReference type="ARBA" id="ARBA00022692"/>
    </source>
</evidence>
<dbReference type="InterPro" id="IPR058051">
    <property type="entry name" value="Znf_RING_synoviolin"/>
</dbReference>
<dbReference type="GO" id="GO:0036503">
    <property type="term" value="P:ERAD pathway"/>
    <property type="evidence" value="ECO:0007669"/>
    <property type="project" value="TreeGrafter"/>
</dbReference>
<name>A0AAD5TJN0_9FUNG</name>
<feature type="region of interest" description="Disordered" evidence="17">
    <location>
        <begin position="998"/>
        <end position="1024"/>
    </location>
</feature>
<comment type="catalytic activity">
    <reaction evidence="1">
        <text>S-ubiquitinyl-[E2 ubiquitin-conjugating enzyme]-L-cysteine + [acceptor protein]-L-lysine = [E2 ubiquitin-conjugating enzyme]-L-cysteine + N(6)-ubiquitinyl-[acceptor protein]-L-lysine.</text>
        <dbReference type="EC" id="2.3.2.27"/>
    </reaction>
</comment>
<keyword evidence="10" id="KW-0833">Ubl conjugation pathway</keyword>
<reference evidence="20" key="1">
    <citation type="submission" date="2020-05" db="EMBL/GenBank/DDBJ databases">
        <title>Phylogenomic resolution of chytrid fungi.</title>
        <authorList>
            <person name="Stajich J.E."/>
            <person name="Amses K."/>
            <person name="Simmons R."/>
            <person name="Seto K."/>
            <person name="Myers J."/>
            <person name="Bonds A."/>
            <person name="Quandt C.A."/>
            <person name="Barry K."/>
            <person name="Liu P."/>
            <person name="Grigoriev I."/>
            <person name="Longcore J.E."/>
            <person name="James T.Y."/>
        </authorList>
    </citation>
    <scope>NUCLEOTIDE SEQUENCE</scope>
    <source>
        <strain evidence="20">JEL0379</strain>
    </source>
</reference>
<feature type="compositionally biased region" description="Low complexity" evidence="17">
    <location>
        <begin position="601"/>
        <end position="617"/>
    </location>
</feature>
<dbReference type="CDD" id="cd16479">
    <property type="entry name" value="RING-H2_synoviolin"/>
    <property type="match status" value="1"/>
</dbReference>
<dbReference type="InterPro" id="IPR024766">
    <property type="entry name" value="Znf_RING_H2"/>
</dbReference>
<evidence type="ECO:0000256" key="5">
    <source>
        <dbReference type="ARBA" id="ARBA00012483"/>
    </source>
</evidence>
<sequence length="1249" mass="134091">MRFVLYGCASVALTAAVMANAWLQRAQFFTACIHITRSSASLMVLLNMGLYLTVVIGKALQRLFFGQLRAMEVEHLYERSWFAVTETCLAMTIFRDQFDVRFIILFALLLLVKIFHWIIQDRVDFMEQSANPSVGWHVRMQSVMGIMCVVDLAMVLYSVQYTTTKGASMMIIFGFEYTILLSLVLSTFVKYLLHSYDLRRDRPWEEKSMYIFYVDLMHDFEKLVTYFCFFGIVVYYYSLPLHILRDLYMTLRSFVNRCRDLVQYRRATANMNERYPDATPEELAATDRVCIICREEMESGGGRAAADQTAAGAAAAGVGAAAAGAGAGAGAPAPAAPAAAHAVPPRPPGHPDTPKKLHCGHIFHFHCLRSWLERQQSCPTCRRSVLEQPAPAAAVPPVVNPAAAGQPGNAVNDFQAFLRQHHQQFAGGMFHGQPGPALPLLAVAGAVGAGAAAAPGGIGAHPPLPPGIPGAVPPLGRPVGQDHQANPAIPPGAIPLSPLAASPGSASGGGVMFPISLTPLIPLSGLNHHMHAPPRHPAPPVLDHLTDDQLRLMEGQSRSAISARIRALHAVQEQITGLVTQLAQISMMMGEENATGAAEQGTTGMPAAAATGSGASPRSEAEKNPLVAEASSVEGNDAAVHEASAEAFSGGGLETRPHVENNDALMLTGHHGGDPRQNNAPSALTRILTALAYEPPDDASANLERMLHRAYNASEDARPFFDWLCAAFEDALDLETYCSPSSLGSSWSVLSEEESEAYEELRALGVFDESVLAEYSDKAVDGLSAPATVDEELEASIELLSEQLKQVQEHVKALDVQHQCLLNSQEAAASKSSMLAKQESVAEQALVDLDSGVRALSLQMDAAVTEAATSAGKLADLAFAEQTPPTARLTHHHHPPAYLHQCTAEIAAWNNADRDLDAWLSASIDGVYPKDPREPPDLLIFADLLPAEGGPPELDLPPELAAELERLTSLYSLTERDHHIALLRAAYSKEKLAALEEHTADRKGVPPRPTTTSHPTPADPTSETRHALATLQHLWNSIAARSTSIPFLASIYTAARAERTSRLDAATALTQDLRASLSRATLLHYNMFAERRVLREQSAAMLAVAEHVATADTGLTQRIAALSTTSTTTAPARDDAGSDDALAGFLTRIAQTASSHSARDGGDGGPDTHSDFQHQTPWERIAVRETLPWLAAQTDTLWTLLGQHALTAVPLLAPKELLDGEQAVKEATSDLGRALRDASAMAAAAGGVR</sequence>
<dbReference type="SUPFAM" id="SSF57850">
    <property type="entry name" value="RING/U-box"/>
    <property type="match status" value="1"/>
</dbReference>
<evidence type="ECO:0000259" key="19">
    <source>
        <dbReference type="PROSITE" id="PS50089"/>
    </source>
</evidence>
<dbReference type="GO" id="GO:0008270">
    <property type="term" value="F:zinc ion binding"/>
    <property type="evidence" value="ECO:0007669"/>
    <property type="project" value="UniProtKB-KW"/>
</dbReference>
<dbReference type="EMBL" id="JADGJQ010000066">
    <property type="protein sequence ID" value="KAJ3173980.1"/>
    <property type="molecule type" value="Genomic_DNA"/>
</dbReference>
<keyword evidence="9 15" id="KW-0863">Zinc-finger</keyword>
<dbReference type="InterPro" id="IPR057992">
    <property type="entry name" value="TPR_SYVN1_N"/>
</dbReference>
<keyword evidence="12" id="KW-0862">Zinc</keyword>
<dbReference type="SMART" id="SM00184">
    <property type="entry name" value="RING"/>
    <property type="match status" value="1"/>
</dbReference>
<evidence type="ECO:0000256" key="12">
    <source>
        <dbReference type="ARBA" id="ARBA00022833"/>
    </source>
</evidence>
<evidence type="ECO:0000256" key="1">
    <source>
        <dbReference type="ARBA" id="ARBA00000900"/>
    </source>
</evidence>
<evidence type="ECO:0000256" key="15">
    <source>
        <dbReference type="PROSITE-ProRule" id="PRU00175"/>
    </source>
</evidence>
<evidence type="ECO:0000256" key="6">
    <source>
        <dbReference type="ARBA" id="ARBA00022679"/>
    </source>
</evidence>
<evidence type="ECO:0000256" key="17">
    <source>
        <dbReference type="SAM" id="MobiDB-lite"/>
    </source>
</evidence>
<keyword evidence="6" id="KW-0808">Transferase</keyword>
<dbReference type="EC" id="2.3.2.27" evidence="5"/>
<keyword evidence="7 18" id="KW-0812">Transmembrane</keyword>
<evidence type="ECO:0000256" key="8">
    <source>
        <dbReference type="ARBA" id="ARBA00022723"/>
    </source>
</evidence>
<evidence type="ECO:0000256" key="2">
    <source>
        <dbReference type="ARBA" id="ARBA00004477"/>
    </source>
</evidence>
<evidence type="ECO:0000256" key="9">
    <source>
        <dbReference type="ARBA" id="ARBA00022771"/>
    </source>
</evidence>
<feature type="domain" description="RING-type" evidence="19">
    <location>
        <begin position="290"/>
        <end position="382"/>
    </location>
</feature>
<keyword evidence="14 18" id="KW-0472">Membrane</keyword>
<dbReference type="InterPro" id="IPR013083">
    <property type="entry name" value="Znf_RING/FYVE/PHD"/>
</dbReference>
<dbReference type="Pfam" id="PF25563">
    <property type="entry name" value="TPR_SYVN1_N"/>
    <property type="match status" value="1"/>
</dbReference>
<feature type="compositionally biased region" description="Low complexity" evidence="17">
    <location>
        <begin position="330"/>
        <end position="343"/>
    </location>
</feature>
<evidence type="ECO:0000256" key="18">
    <source>
        <dbReference type="SAM" id="Phobius"/>
    </source>
</evidence>
<proteinExistence type="inferred from homology"/>
<feature type="region of interest" description="Disordered" evidence="17">
    <location>
        <begin position="595"/>
        <end position="633"/>
    </location>
</feature>
<feature type="region of interest" description="Disordered" evidence="17">
    <location>
        <begin position="1153"/>
        <end position="1173"/>
    </location>
</feature>
<accession>A0AAD5TJN0</accession>
<dbReference type="GO" id="GO:0005789">
    <property type="term" value="C:endoplasmic reticulum membrane"/>
    <property type="evidence" value="ECO:0007669"/>
    <property type="project" value="UniProtKB-SubCell"/>
</dbReference>
<evidence type="ECO:0000256" key="3">
    <source>
        <dbReference type="ARBA" id="ARBA00004906"/>
    </source>
</evidence>
<feature type="transmembrane region" description="Helical" evidence="18">
    <location>
        <begin position="100"/>
        <end position="119"/>
    </location>
</feature>